<evidence type="ECO:0000313" key="2">
    <source>
        <dbReference type="EMBL" id="PMD24664.1"/>
    </source>
</evidence>
<dbReference type="AlphaFoldDB" id="A0A2J6QEH1"/>
<dbReference type="EMBL" id="KZ613472">
    <property type="protein sequence ID" value="PMD24664.1"/>
    <property type="molecule type" value="Genomic_DNA"/>
</dbReference>
<feature type="compositionally biased region" description="Basic and acidic residues" evidence="1">
    <location>
        <begin position="11"/>
        <end position="30"/>
    </location>
</feature>
<feature type="region of interest" description="Disordered" evidence="1">
    <location>
        <begin position="82"/>
        <end position="107"/>
    </location>
</feature>
<dbReference type="Proteomes" id="UP000235672">
    <property type="component" value="Unassembled WGS sequence"/>
</dbReference>
<feature type="compositionally biased region" description="Polar residues" evidence="1">
    <location>
        <begin position="1"/>
        <end position="10"/>
    </location>
</feature>
<dbReference type="OrthoDB" id="3555295at2759"/>
<evidence type="ECO:0000313" key="3">
    <source>
        <dbReference type="Proteomes" id="UP000235672"/>
    </source>
</evidence>
<feature type="compositionally biased region" description="Polar residues" evidence="1">
    <location>
        <begin position="31"/>
        <end position="42"/>
    </location>
</feature>
<protein>
    <recommendedName>
        <fullName evidence="4">Transcription factor domain-containing protein</fullName>
    </recommendedName>
</protein>
<feature type="compositionally biased region" description="Polar residues" evidence="1">
    <location>
        <begin position="92"/>
        <end position="104"/>
    </location>
</feature>
<gene>
    <name evidence="2" type="ORF">NA56DRAFT_741265</name>
</gene>
<name>A0A2J6QEH1_9HELO</name>
<reference evidence="2 3" key="1">
    <citation type="submission" date="2016-05" db="EMBL/GenBank/DDBJ databases">
        <title>A degradative enzymes factory behind the ericoid mycorrhizal symbiosis.</title>
        <authorList>
            <consortium name="DOE Joint Genome Institute"/>
            <person name="Martino E."/>
            <person name="Morin E."/>
            <person name="Grelet G."/>
            <person name="Kuo A."/>
            <person name="Kohler A."/>
            <person name="Daghino S."/>
            <person name="Barry K."/>
            <person name="Choi C."/>
            <person name="Cichocki N."/>
            <person name="Clum A."/>
            <person name="Copeland A."/>
            <person name="Hainaut M."/>
            <person name="Haridas S."/>
            <person name="Labutti K."/>
            <person name="Lindquist E."/>
            <person name="Lipzen A."/>
            <person name="Khouja H.-R."/>
            <person name="Murat C."/>
            <person name="Ohm R."/>
            <person name="Olson A."/>
            <person name="Spatafora J."/>
            <person name="Veneault-Fourrey C."/>
            <person name="Henrissat B."/>
            <person name="Grigoriev I."/>
            <person name="Martin F."/>
            <person name="Perotto S."/>
        </authorList>
    </citation>
    <scope>NUCLEOTIDE SEQUENCE [LARGE SCALE GENOMIC DNA]</scope>
    <source>
        <strain evidence="2 3">UAMH 7357</strain>
    </source>
</reference>
<organism evidence="2 3">
    <name type="scientific">Hyaloscypha hepaticicola</name>
    <dbReference type="NCBI Taxonomy" id="2082293"/>
    <lineage>
        <taxon>Eukaryota</taxon>
        <taxon>Fungi</taxon>
        <taxon>Dikarya</taxon>
        <taxon>Ascomycota</taxon>
        <taxon>Pezizomycotina</taxon>
        <taxon>Leotiomycetes</taxon>
        <taxon>Helotiales</taxon>
        <taxon>Hyaloscyphaceae</taxon>
        <taxon>Hyaloscypha</taxon>
    </lineage>
</organism>
<keyword evidence="3" id="KW-1185">Reference proteome</keyword>
<dbReference type="PANTHER" id="PTHR37540:SF5">
    <property type="entry name" value="TRANSCRIPTION FACTOR DOMAIN-CONTAINING PROTEIN"/>
    <property type="match status" value="1"/>
</dbReference>
<accession>A0A2J6QEH1</accession>
<proteinExistence type="predicted"/>
<sequence>MSGTEPQDASAKSRNEKSRTFKLFDPESGKFTESGQSEAQEARTNFEFIDTAKPGEPASTKARKAVRVHVMRQYHKRVREQVAGTTRRRDQYASTILPENSTNEDPGFDMTLTPFSPTGALVTQIEPFRLPVQVARESPATADKGNCNNNRKSLGSESHNVALRARVQLLPKPTLDSIRPGLNAPFLGPLQMDASSLNLLRFFFEVVVRTSIPLSPLAVSEYLKDVTAESPALRHGTLLLASTYHALWRGLPVPSMCHYHSMLTIQCVNSSLETVEGQIADGTSAAVACLAAFENAVDPTTKSSVHIAGLETLKKIRVSHRSSSASYLPKLVEWVDLVNATSNLTKPRFLPQQAPRNDASAADEEKFEANLDAQWGPDLSSDLVTMFEGMDNRMEKLFHRVRQLSASANNMERSNVNPELQEQYNQGVHLLECQVNASIWSLSLNNIRQHGSATQSKELIAVRTCCRTWHDPDA</sequence>
<dbReference type="PANTHER" id="PTHR37540">
    <property type="entry name" value="TRANSCRIPTION FACTOR (ACR-2), PUTATIVE-RELATED-RELATED"/>
    <property type="match status" value="1"/>
</dbReference>
<evidence type="ECO:0008006" key="4">
    <source>
        <dbReference type="Google" id="ProtNLM"/>
    </source>
</evidence>
<feature type="region of interest" description="Disordered" evidence="1">
    <location>
        <begin position="1"/>
        <end position="42"/>
    </location>
</feature>
<evidence type="ECO:0000256" key="1">
    <source>
        <dbReference type="SAM" id="MobiDB-lite"/>
    </source>
</evidence>